<dbReference type="AlphaFoldDB" id="A0A7J6M9C4"/>
<keyword evidence="1" id="KW-0812">Transmembrane</keyword>
<evidence type="ECO:0000313" key="3">
    <source>
        <dbReference type="Proteomes" id="UP000591131"/>
    </source>
</evidence>
<sequence length="339" mass="38537">MSDLYPLMTATNYDAAAGQLTYPMDAFRELSVYFGTMPLSILTLLQTATLDKWSTNIVRPTLASQQYFSALILIAFVVVTSYGLLKVLVALVVERMVAVNAEHEAKVYDLQLINDLSTYRFRQAPVPVGDYRFLRAPVGDYRFLRAPVGDYRFLRAPVAGFFINHDEDVLKTLGDEFNGAERNYTGRVDWEAFMDSCGSSEQFTRKISAIDFQAHDVKELFSLMNVTAEDGLTEEEFKQGVVRLKRHASGRDVVHLLGVVDTAYAKVGRVMRSIEKRDEQVKKIQWTLGELQVVIADMAERKTKVRQWRAQDADTKQQRKVLLTMLHSLEGEHHHTTES</sequence>
<accession>A0A7J6M9C4</accession>
<evidence type="ECO:0000256" key="1">
    <source>
        <dbReference type="SAM" id="Phobius"/>
    </source>
</evidence>
<dbReference type="EMBL" id="JAAPAO010000197">
    <property type="protein sequence ID" value="KAF4668105.1"/>
    <property type="molecule type" value="Genomic_DNA"/>
</dbReference>
<keyword evidence="1" id="KW-0472">Membrane</keyword>
<reference evidence="2 3" key="1">
    <citation type="submission" date="2020-04" db="EMBL/GenBank/DDBJ databases">
        <title>Perkinsus chesapeaki whole genome sequence.</title>
        <authorList>
            <person name="Bogema D.R."/>
        </authorList>
    </citation>
    <scope>NUCLEOTIDE SEQUENCE [LARGE SCALE GENOMIC DNA]</scope>
    <source>
        <strain evidence="2">ATCC PRA-425</strain>
    </source>
</reference>
<gene>
    <name evidence="2" type="ORF">FOL47_003169</name>
</gene>
<name>A0A7J6M9C4_PERCH</name>
<organism evidence="2 3">
    <name type="scientific">Perkinsus chesapeaki</name>
    <name type="common">Clam parasite</name>
    <name type="synonym">Perkinsus andrewsi</name>
    <dbReference type="NCBI Taxonomy" id="330153"/>
    <lineage>
        <taxon>Eukaryota</taxon>
        <taxon>Sar</taxon>
        <taxon>Alveolata</taxon>
        <taxon>Perkinsozoa</taxon>
        <taxon>Perkinsea</taxon>
        <taxon>Perkinsida</taxon>
        <taxon>Perkinsidae</taxon>
        <taxon>Perkinsus</taxon>
    </lineage>
</organism>
<comment type="caution">
    <text evidence="2">The sequence shown here is derived from an EMBL/GenBank/DDBJ whole genome shotgun (WGS) entry which is preliminary data.</text>
</comment>
<feature type="transmembrane region" description="Helical" evidence="1">
    <location>
        <begin position="71"/>
        <end position="93"/>
    </location>
</feature>
<keyword evidence="1" id="KW-1133">Transmembrane helix</keyword>
<keyword evidence="3" id="KW-1185">Reference proteome</keyword>
<dbReference type="Gene3D" id="1.10.287.70">
    <property type="match status" value="1"/>
</dbReference>
<feature type="transmembrane region" description="Helical" evidence="1">
    <location>
        <begin position="30"/>
        <end position="50"/>
    </location>
</feature>
<protein>
    <submittedName>
        <fullName evidence="2">Uncharacterized protein</fullName>
    </submittedName>
</protein>
<evidence type="ECO:0000313" key="2">
    <source>
        <dbReference type="EMBL" id="KAF4668105.1"/>
    </source>
</evidence>
<proteinExistence type="predicted"/>
<dbReference type="Proteomes" id="UP000591131">
    <property type="component" value="Unassembled WGS sequence"/>
</dbReference>